<dbReference type="EC" id="3.1.1.-" evidence="6"/>
<evidence type="ECO:0000256" key="3">
    <source>
        <dbReference type="ARBA" id="ARBA00022801"/>
    </source>
</evidence>
<sequence>TNAIFNSIRCLFPAQKVLNFETCTTDILDSATTQKYIKKFLKMILKLMLFIYLINNHVIGDLSLQTAVDTPVGQILGLVRDEYKAFFGIPYGVVDENNPFAKAKPHPHFETPFPATSDAVMCPQYFKGMIKGTLQCLNLNIYTPIEIGQQALPVMVYIHGGAFAEGNVAENTYPPTFLIQHDVIVVMMYYRLGPYGHLCIPKYGNQAFYDQQLALKWVKSNIAAFGGDSENILLFGHSSGSISVEFQMFNNNNLFKKVILQSGNAVCRL</sequence>
<dbReference type="Gene3D" id="3.40.50.1820">
    <property type="entry name" value="alpha/beta hydrolase"/>
    <property type="match status" value="1"/>
</dbReference>
<dbReference type="InterPro" id="IPR050309">
    <property type="entry name" value="Type-B_Carboxylest/Lipase"/>
</dbReference>
<keyword evidence="4" id="KW-1015">Disulfide bond</keyword>
<reference evidence="8" key="1">
    <citation type="submission" date="2011-06" db="EMBL/GenBank/DDBJ databases">
        <title>Gossypol enhance herbivore insecticide tolerance involved multiple cytochrome P450.</title>
        <authorList>
            <person name="Tao X.-Y."/>
            <person name="Mao Y.-B."/>
            <person name="Xue X.-Y."/>
            <person name="Chen X.-Y."/>
        </authorList>
    </citation>
    <scope>NUCLEOTIDE SEQUENCE</scope>
    <source>
        <strain evidence="8">02367</strain>
    </source>
</reference>
<dbReference type="AlphaFoldDB" id="G8GPR9"/>
<organism evidence="8">
    <name type="scientific">Helicoverpa armigera</name>
    <name type="common">Cotton bollworm</name>
    <name type="synonym">Heliothis armigera</name>
    <dbReference type="NCBI Taxonomy" id="29058"/>
    <lineage>
        <taxon>Eukaryota</taxon>
        <taxon>Metazoa</taxon>
        <taxon>Ecdysozoa</taxon>
        <taxon>Arthropoda</taxon>
        <taxon>Hexapoda</taxon>
        <taxon>Insecta</taxon>
        <taxon>Pterygota</taxon>
        <taxon>Neoptera</taxon>
        <taxon>Endopterygota</taxon>
        <taxon>Lepidoptera</taxon>
        <taxon>Glossata</taxon>
        <taxon>Ditrysia</taxon>
        <taxon>Noctuoidea</taxon>
        <taxon>Noctuidae</taxon>
        <taxon>Heliothinae</taxon>
        <taxon>Helicoverpa</taxon>
    </lineage>
</organism>
<dbReference type="PANTHER" id="PTHR11559">
    <property type="entry name" value="CARBOXYLESTERASE"/>
    <property type="match status" value="1"/>
</dbReference>
<dbReference type="GO" id="GO:0052689">
    <property type="term" value="F:carboxylic ester hydrolase activity"/>
    <property type="evidence" value="ECO:0007669"/>
    <property type="project" value="UniProtKB-KW"/>
</dbReference>
<evidence type="ECO:0000256" key="4">
    <source>
        <dbReference type="ARBA" id="ARBA00023157"/>
    </source>
</evidence>
<evidence type="ECO:0000256" key="6">
    <source>
        <dbReference type="RuleBase" id="RU361235"/>
    </source>
</evidence>
<dbReference type="OrthoDB" id="10039931at2759"/>
<keyword evidence="5" id="KW-0325">Glycoprotein</keyword>
<dbReference type="Pfam" id="PF00135">
    <property type="entry name" value="COesterase"/>
    <property type="match status" value="1"/>
</dbReference>
<dbReference type="InterPro" id="IPR002018">
    <property type="entry name" value="CarbesteraseB"/>
</dbReference>
<evidence type="ECO:0000259" key="7">
    <source>
        <dbReference type="Pfam" id="PF00135"/>
    </source>
</evidence>
<evidence type="ECO:0000313" key="8">
    <source>
        <dbReference type="EMBL" id="AET11934.1"/>
    </source>
</evidence>
<evidence type="ECO:0000256" key="1">
    <source>
        <dbReference type="ARBA" id="ARBA00005964"/>
    </source>
</evidence>
<name>G8GPR9_HELAM</name>
<dbReference type="SUPFAM" id="SSF53474">
    <property type="entry name" value="alpha/beta-Hydrolases"/>
    <property type="match status" value="1"/>
</dbReference>
<evidence type="ECO:0000256" key="5">
    <source>
        <dbReference type="ARBA" id="ARBA00023180"/>
    </source>
</evidence>
<feature type="non-terminal residue" evidence="8">
    <location>
        <position position="269"/>
    </location>
</feature>
<dbReference type="PROSITE" id="PS00122">
    <property type="entry name" value="CARBOXYLESTERASE_B_1"/>
    <property type="match status" value="1"/>
</dbReference>
<feature type="non-terminal residue" evidence="8">
    <location>
        <position position="1"/>
    </location>
</feature>
<feature type="domain" description="Carboxylesterase type B" evidence="7">
    <location>
        <begin position="66"/>
        <end position="268"/>
    </location>
</feature>
<proteinExistence type="evidence at transcript level"/>
<dbReference type="InterPro" id="IPR019826">
    <property type="entry name" value="Carboxylesterase_B_AS"/>
</dbReference>
<protein>
    <recommendedName>
        <fullName evidence="6">Carboxylic ester hydrolase</fullName>
        <ecNumber evidence="6">3.1.1.-</ecNumber>
    </recommendedName>
</protein>
<accession>G8GPR9</accession>
<dbReference type="InterPro" id="IPR029058">
    <property type="entry name" value="AB_hydrolase_fold"/>
</dbReference>
<keyword evidence="3 6" id="KW-0378">Hydrolase</keyword>
<evidence type="ECO:0000256" key="2">
    <source>
        <dbReference type="ARBA" id="ARBA00022487"/>
    </source>
</evidence>
<comment type="similarity">
    <text evidence="1 6">Belongs to the type-B carboxylesterase/lipase family.</text>
</comment>
<dbReference type="EMBL" id="JN176577">
    <property type="protein sequence ID" value="AET11934.1"/>
    <property type="molecule type" value="mRNA"/>
</dbReference>
<keyword evidence="2" id="KW-0719">Serine esterase</keyword>